<keyword evidence="1" id="KW-0472">Membrane</keyword>
<feature type="transmembrane region" description="Helical" evidence="1">
    <location>
        <begin position="181"/>
        <end position="200"/>
    </location>
</feature>
<feature type="transmembrane region" description="Helical" evidence="1">
    <location>
        <begin position="119"/>
        <end position="137"/>
    </location>
</feature>
<organism evidence="2">
    <name type="scientific">Escherichia coli</name>
    <dbReference type="NCBI Taxonomy" id="562"/>
    <lineage>
        <taxon>Bacteria</taxon>
        <taxon>Pseudomonadati</taxon>
        <taxon>Pseudomonadota</taxon>
        <taxon>Gammaproteobacteria</taxon>
        <taxon>Enterobacterales</taxon>
        <taxon>Enterobacteriaceae</taxon>
        <taxon>Escherichia</taxon>
    </lineage>
</organism>
<dbReference type="Proteomes" id="UP000480485">
    <property type="component" value="Unassembled WGS sequence"/>
</dbReference>
<accession>A0A146IG19</accession>
<evidence type="ECO:0000313" key="4">
    <source>
        <dbReference type="Proteomes" id="UP000480485"/>
    </source>
</evidence>
<feature type="transmembrane region" description="Helical" evidence="1">
    <location>
        <begin position="378"/>
        <end position="394"/>
    </location>
</feature>
<feature type="transmembrane region" description="Helical" evidence="1">
    <location>
        <begin position="321"/>
        <end position="343"/>
    </location>
</feature>
<dbReference type="RefSeq" id="WP_047656973.1">
    <property type="nucleotide sequence ID" value="NZ_BFYQ01000043.1"/>
</dbReference>
<gene>
    <name evidence="2" type="primary">wzy</name>
    <name evidence="3" type="ORF">GP954_02050</name>
</gene>
<reference evidence="3 4" key="2">
    <citation type="submission" date="2019-12" db="EMBL/GenBank/DDBJ databases">
        <title>Enteriobacteria Tanzani isolates_8377-8380.</title>
        <authorList>
            <person name="Subbiah M."/>
            <person name="Call D."/>
        </authorList>
    </citation>
    <scope>NUCLEOTIDE SEQUENCE [LARGE SCALE GENOMIC DNA]</scope>
    <source>
        <strain evidence="3 4">8378wC7</strain>
    </source>
</reference>
<feature type="transmembrane region" description="Helical" evidence="1">
    <location>
        <begin position="42"/>
        <end position="64"/>
    </location>
</feature>
<proteinExistence type="predicted"/>
<reference evidence="2" key="1">
    <citation type="journal article" date="2016" name="Front. Microbiol.">
        <title>Six Novel O Genotypes from Shiga Toxin-Producing Escherichia coli.</title>
        <authorList>
            <person name="Iguchi A."/>
            <person name="Iyoda S."/>
            <person name="Seto K."/>
            <person name="Nishii H."/>
            <person name="Ohnishi M."/>
            <person name="Mekata H."/>
            <person name="Ogura Y."/>
            <person name="Hayashi T."/>
        </authorList>
    </citation>
    <scope>NUCLEOTIDE SEQUENCE</scope>
    <source>
        <strain evidence="2">100998</strain>
    </source>
</reference>
<evidence type="ECO:0000313" key="3">
    <source>
        <dbReference type="EMBL" id="MWT83983.1"/>
    </source>
</evidence>
<feature type="transmembrane region" description="Helical" evidence="1">
    <location>
        <begin position="144"/>
        <end position="175"/>
    </location>
</feature>
<feature type="transmembrane region" description="Helical" evidence="1">
    <location>
        <begin position="76"/>
        <end position="99"/>
    </location>
</feature>
<dbReference type="AlphaFoldDB" id="A0A146IG19"/>
<evidence type="ECO:0000256" key="1">
    <source>
        <dbReference type="SAM" id="Phobius"/>
    </source>
</evidence>
<dbReference type="EMBL" id="LC125932">
    <property type="protein sequence ID" value="BAU71639.1"/>
    <property type="molecule type" value="Genomic_DNA"/>
</dbReference>
<name>A0A146IG19_ECOLX</name>
<evidence type="ECO:0000313" key="2">
    <source>
        <dbReference type="EMBL" id="BAU71639.1"/>
    </source>
</evidence>
<keyword evidence="1" id="KW-0812">Transmembrane</keyword>
<dbReference type="NCBIfam" id="NF033860">
    <property type="entry name" value="Wzy_O6_O28"/>
    <property type="match status" value="1"/>
</dbReference>
<protein>
    <submittedName>
        <fullName evidence="2">O-antigen polymerase</fullName>
    </submittedName>
    <submittedName>
        <fullName evidence="3">Oligosaccharide repeat unit polymerase</fullName>
    </submittedName>
</protein>
<keyword evidence="1" id="KW-1133">Transmembrane helix</keyword>
<sequence>MTRKYLAVLFAFFNISCAFYFGMLNSLGGDFKYEFTADVSLLLLSTIIALLTFFFIQVVVFSFFEKIRMDKKILYNNNISLDFIIIIITSFAIFFSLYYKVGVLGINKDIIEDAPKMVFYFNSIFQPSYLILVYLFYRYDSVRLIYYANFILYILLLLVSGQTGQLLILFCLYIMRKRNNFNLLRLFVLSLMGISFYPIIRIFKDAIVQSVNGNESLVGALVSVYSNLDSELYFRYLFITLERFQIVSNIHYIIENGRVLYSGFLHTGSSDTFFSLYWIFSAISKLLGYHTAHIISAQDFMAININGIPTWSSQIGVLGYFYFYQVYAVLIIMFMFFILFISITLSKYLSRNKEIINLTWFLSLMLLCHGWFIPFINYVQCLAVFVALISILKTRTQKFVRN</sequence>
<dbReference type="EMBL" id="WTRN01000010">
    <property type="protein sequence ID" value="MWT83983.1"/>
    <property type="molecule type" value="Genomic_DNA"/>
</dbReference>